<feature type="domain" description="Enoyl reductase (ER)" evidence="3">
    <location>
        <begin position="83"/>
        <end position="431"/>
    </location>
</feature>
<dbReference type="InterPro" id="IPR036291">
    <property type="entry name" value="NAD(P)-bd_dom_sf"/>
</dbReference>
<dbReference type="Gene3D" id="3.90.180.10">
    <property type="entry name" value="Medium-chain alcohol dehydrogenases, catalytic domain"/>
    <property type="match status" value="1"/>
</dbReference>
<evidence type="ECO:0000256" key="1">
    <source>
        <dbReference type="ARBA" id="ARBA00022857"/>
    </source>
</evidence>
<dbReference type="InterPro" id="IPR013154">
    <property type="entry name" value="ADH-like_N"/>
</dbReference>
<dbReference type="PANTHER" id="PTHR48106:SF13">
    <property type="entry name" value="QUINONE OXIDOREDUCTASE-RELATED"/>
    <property type="match status" value="1"/>
</dbReference>
<evidence type="ECO:0000256" key="2">
    <source>
        <dbReference type="ARBA" id="ARBA00023002"/>
    </source>
</evidence>
<gene>
    <name evidence="4" type="ORF">PECAL_2P10780</name>
</gene>
<comment type="caution">
    <text evidence="4">The sequence shown here is derived from an EMBL/GenBank/DDBJ whole genome shotgun (WGS) entry which is preliminary data.</text>
</comment>
<accession>A0A8J2SAX0</accession>
<protein>
    <recommendedName>
        <fullName evidence="3">Enoyl reductase (ER) domain-containing protein</fullName>
    </recommendedName>
</protein>
<dbReference type="EMBL" id="CAKKNE010000002">
    <property type="protein sequence ID" value="CAH0368030.1"/>
    <property type="molecule type" value="Genomic_DNA"/>
</dbReference>
<dbReference type="SUPFAM" id="SSF51735">
    <property type="entry name" value="NAD(P)-binding Rossmann-fold domains"/>
    <property type="match status" value="1"/>
</dbReference>
<dbReference type="PANTHER" id="PTHR48106">
    <property type="entry name" value="QUINONE OXIDOREDUCTASE PIG3-RELATED"/>
    <property type="match status" value="1"/>
</dbReference>
<evidence type="ECO:0000313" key="5">
    <source>
        <dbReference type="Proteomes" id="UP000789595"/>
    </source>
</evidence>
<dbReference type="InterPro" id="IPR013149">
    <property type="entry name" value="ADH-like_C"/>
</dbReference>
<dbReference type="GO" id="GO:0070402">
    <property type="term" value="F:NADPH binding"/>
    <property type="evidence" value="ECO:0007669"/>
    <property type="project" value="TreeGrafter"/>
</dbReference>
<dbReference type="AlphaFoldDB" id="A0A8J2SAX0"/>
<sequence>MPSLDALCLRLTGQTLEVVQHQLMAIRANVWSWLLVTLKIRKPRLQLADCDSKARCIVVLSPGGPERLEFWPLDDDLATVGYNVSEAIAPRDPRSRSLTRVATPPPPGLVVVRITHFSVNYADVTIRWGLYESAIKFVGYPIVPGFDFSGVVEAVGDGVDNLRAGDAVFGITFFGAYSSRLLVPASQCRKTPKALTAAEAAALPSVAGTALHAMALAQFWPAAPPTRNRAVLVHSAAGGVGSMLVQMAKTLGCSPVVGVVGALHKVEACKACGADTVVCKAGRQDWWDDVAAASPEGYAAIFDANGVSTLRNSYDALAQTGRLVIFGFHTNLPTVSSTLSPWHWLRMAKGMASMPTFEPMDLVLSSKSIHGFNLSFFADETDLVDAYMAQLLAWVSAGQLRVARVETFAFDMLPAAHALIQGGQSVGKIVCETAT</sequence>
<dbReference type="InterPro" id="IPR011032">
    <property type="entry name" value="GroES-like_sf"/>
</dbReference>
<dbReference type="Pfam" id="PF00107">
    <property type="entry name" value="ADH_zinc_N"/>
    <property type="match status" value="1"/>
</dbReference>
<evidence type="ECO:0000259" key="3">
    <source>
        <dbReference type="SMART" id="SM00829"/>
    </source>
</evidence>
<dbReference type="GO" id="GO:0005829">
    <property type="term" value="C:cytosol"/>
    <property type="evidence" value="ECO:0007669"/>
    <property type="project" value="TreeGrafter"/>
</dbReference>
<organism evidence="4 5">
    <name type="scientific">Pelagomonas calceolata</name>
    <dbReference type="NCBI Taxonomy" id="35677"/>
    <lineage>
        <taxon>Eukaryota</taxon>
        <taxon>Sar</taxon>
        <taxon>Stramenopiles</taxon>
        <taxon>Ochrophyta</taxon>
        <taxon>Pelagophyceae</taxon>
        <taxon>Pelagomonadales</taxon>
        <taxon>Pelagomonadaceae</taxon>
        <taxon>Pelagomonas</taxon>
    </lineage>
</organism>
<proteinExistence type="predicted"/>
<keyword evidence="2" id="KW-0560">Oxidoreductase</keyword>
<dbReference type="Gene3D" id="3.40.50.720">
    <property type="entry name" value="NAD(P)-binding Rossmann-like Domain"/>
    <property type="match status" value="1"/>
</dbReference>
<keyword evidence="5" id="KW-1185">Reference proteome</keyword>
<reference evidence="4" key="1">
    <citation type="submission" date="2021-11" db="EMBL/GenBank/DDBJ databases">
        <authorList>
            <consortium name="Genoscope - CEA"/>
            <person name="William W."/>
        </authorList>
    </citation>
    <scope>NUCLEOTIDE SEQUENCE</scope>
</reference>
<dbReference type="OrthoDB" id="3509362at2759"/>
<dbReference type="InterPro" id="IPR020843">
    <property type="entry name" value="ER"/>
</dbReference>
<dbReference type="Proteomes" id="UP000789595">
    <property type="component" value="Unassembled WGS sequence"/>
</dbReference>
<dbReference type="GO" id="GO:0035925">
    <property type="term" value="F:mRNA 3'-UTR AU-rich region binding"/>
    <property type="evidence" value="ECO:0007669"/>
    <property type="project" value="TreeGrafter"/>
</dbReference>
<dbReference type="Pfam" id="PF08240">
    <property type="entry name" value="ADH_N"/>
    <property type="match status" value="1"/>
</dbReference>
<dbReference type="SUPFAM" id="SSF50129">
    <property type="entry name" value="GroES-like"/>
    <property type="match status" value="1"/>
</dbReference>
<dbReference type="SMART" id="SM00829">
    <property type="entry name" value="PKS_ER"/>
    <property type="match status" value="1"/>
</dbReference>
<evidence type="ECO:0000313" key="4">
    <source>
        <dbReference type="EMBL" id="CAH0368030.1"/>
    </source>
</evidence>
<name>A0A8J2SAX0_9STRA</name>
<keyword evidence="1" id="KW-0521">NADP</keyword>
<dbReference type="GO" id="GO:0003960">
    <property type="term" value="F:quinone reductase (NADPH) activity"/>
    <property type="evidence" value="ECO:0007669"/>
    <property type="project" value="TreeGrafter"/>
</dbReference>